<dbReference type="CDD" id="cd00130">
    <property type="entry name" value="PAS"/>
    <property type="match status" value="4"/>
</dbReference>
<evidence type="ECO:0000256" key="4">
    <source>
        <dbReference type="ARBA" id="ARBA00022475"/>
    </source>
</evidence>
<feature type="domain" description="PAC" evidence="20">
    <location>
        <begin position="930"/>
        <end position="982"/>
    </location>
</feature>
<keyword evidence="9" id="KW-0418">Kinase</keyword>
<sequence length="1381" mass="150440">MGSLVGRLLLITFLALLPALAFQAWTEVSAHRARQQAIHDEALRLVDLVASEQEQVVEGARQLMTALVNISATRDHWESDCAPYFPNLLKRSPRYAAIAGYDLNGKVICSSRLADIGADGSYRPYFHHALATDELVVGDYAVGGGSKRPSVHFAQRYRNPDGRVAGVLTIALDLEWLQGRLDRLKLPKAAAAVITDQNGTVLAGRPEPGRSVGRSVSGDMRKALERAQTGVREMPGPDGIVRIYGYAPISLGPEWFGIAVGLDSPVLLAAMAQEHYLNLMFLVLSVILAMGVTVMVAGPMVWRPMARLLAAAGRWREGDLTARTGLQRDRSEFGRLAAAFDAVAEAAQQREHAVRAALESTGDGVYTLSPDWRFTFLNRWAREQIAAGRDLVGQVIWDAFPEAVDGPFWHAYQRCMAGHLPTEAEQFYVPLNRHFTARAFPSDDGGITVFFRDVTEERKTAARLAEHEGMLRALGEATPDLLFAKDRAGRMLYANPATLTAIGLPFEEVRGRTAAEYSAVPAAGEAALRNDLRIMGRGESETVIEIAPHAQRGMARTWRSTKTPLHDPATGEVVGLVCIARDETEQHQMERALAESEARFRAMADNIPQLAWMARPDGWIFWYNRRWHDYTGTTLEEMEGWGWRKVHHPDHVNRVVERIQRAWDSGEPWEDTFPLRGRNGAYRWFLSRALPVRDADGRVTLWFGTSTDVTEQRAAEAALAESRAQLEAALGAMTDAVFISDAAGNFIHFNDAFATFYRFRHKDECARTFAAYPALLDVFLESGEPAPVEQWAVPRALRGETEVGAIYRLRRRDTGESWVGSYTLAPIRDRHGAIVGSVVTARDITERLRAEEALRESEARLRDLVETLDLGTFMARDPDGTIRFWSHGAERLYGWTAGQALGRMSHDLLPTVFPVPLAEVEAALERDGEWTGDLRQRTKDGREIIVSVRNVLRRGPDGRPLTVLEALTDTTAQRRAEAALAELNRDLEERVRAEVAAREDAQARAAHAQRIQALGQLAGGIAHDFNNILQSVSGAATLIERRPEDHDKVRRLARTAIDAAGRGASITQRLLSFARRGEMRAEAVPPGELLQGMREVLGHTLGSAVSVRNEVPADIPPMLADRGQLETALVNLGTNARDAMPQGGILTFSAGAEHVAAAAAHPAGLAPGDYVRISASDTGTGMDEATLARVTEPFFTTKPHGQGTGLGLPMVKGFAEQSGGGFMIASAPGAGTTVTLWLRQATGAADPHAEDEGSVQPGAGAARVLLVDDDDLVRETLAAQLEDVGFAALVAASGAEALALLRSGEAVDALVSDLSMPDMNGIETIEKARGLRRGLPCFLLTGYMGERAALSSGDAYTLIRKPVAGRALAARIEAGLETARS</sequence>
<feature type="domain" description="Histidine kinase" evidence="17">
    <location>
        <begin position="1020"/>
        <end position="1242"/>
    </location>
</feature>
<evidence type="ECO:0000256" key="9">
    <source>
        <dbReference type="ARBA" id="ARBA00022777"/>
    </source>
</evidence>
<dbReference type="Pfam" id="PF00989">
    <property type="entry name" value="PAS"/>
    <property type="match status" value="1"/>
</dbReference>
<feature type="domain" description="PAS" evidence="19">
    <location>
        <begin position="857"/>
        <end position="926"/>
    </location>
</feature>
<dbReference type="InterPro" id="IPR001610">
    <property type="entry name" value="PAC"/>
</dbReference>
<keyword evidence="10" id="KW-0067">ATP-binding</keyword>
<keyword evidence="4" id="KW-1003">Cell membrane</keyword>
<dbReference type="PROSITE" id="PS50110">
    <property type="entry name" value="RESPONSE_REGULATORY"/>
    <property type="match status" value="1"/>
</dbReference>
<dbReference type="InterPro" id="IPR000700">
    <property type="entry name" value="PAS-assoc_C"/>
</dbReference>
<dbReference type="PROSITE" id="PS50885">
    <property type="entry name" value="HAMP"/>
    <property type="match status" value="1"/>
</dbReference>
<dbReference type="SMART" id="SM00388">
    <property type="entry name" value="HisKA"/>
    <property type="match status" value="1"/>
</dbReference>
<dbReference type="Pfam" id="PF00072">
    <property type="entry name" value="Response_reg"/>
    <property type="match status" value="1"/>
</dbReference>
<dbReference type="OrthoDB" id="9810730at2"/>
<dbReference type="PROSITE" id="PS50112">
    <property type="entry name" value="PAS"/>
    <property type="match status" value="4"/>
</dbReference>
<dbReference type="InterPro" id="IPR052162">
    <property type="entry name" value="Sensor_kinase/Photoreceptor"/>
</dbReference>
<keyword evidence="5 14" id="KW-0597">Phosphoprotein</keyword>
<dbReference type="Pfam" id="PF08448">
    <property type="entry name" value="PAS_4"/>
    <property type="match status" value="4"/>
</dbReference>
<dbReference type="InterPro" id="IPR036097">
    <property type="entry name" value="HisK_dim/P_sf"/>
</dbReference>
<evidence type="ECO:0000256" key="1">
    <source>
        <dbReference type="ARBA" id="ARBA00000085"/>
    </source>
</evidence>
<dbReference type="InterPro" id="IPR035965">
    <property type="entry name" value="PAS-like_dom_sf"/>
</dbReference>
<keyword evidence="11 16" id="KW-1133">Transmembrane helix</keyword>
<keyword evidence="15" id="KW-0175">Coiled coil</keyword>
<dbReference type="InterPro" id="IPR003594">
    <property type="entry name" value="HATPase_dom"/>
</dbReference>
<dbReference type="Gene3D" id="1.10.8.500">
    <property type="entry name" value="HAMP domain in histidine kinase"/>
    <property type="match status" value="1"/>
</dbReference>
<reference evidence="22 23" key="1">
    <citation type="submission" date="2019-09" db="EMBL/GenBank/DDBJ databases">
        <title>Genome sequence of Rhodovastum atsumiense, a diverse member of the Acetobacteraceae family of non-sulfur purple photosynthetic bacteria.</title>
        <authorList>
            <person name="Meyer T."/>
            <person name="Kyndt J."/>
        </authorList>
    </citation>
    <scope>NUCLEOTIDE SEQUENCE [LARGE SCALE GENOMIC DNA]</scope>
    <source>
        <strain evidence="22 23">DSM 21279</strain>
    </source>
</reference>
<dbReference type="InterPro" id="IPR029151">
    <property type="entry name" value="Sensor-like_sf"/>
</dbReference>
<keyword evidence="8" id="KW-0547">Nucleotide-binding</keyword>
<dbReference type="Pfam" id="PF02518">
    <property type="entry name" value="HATPase_c"/>
    <property type="match status" value="1"/>
</dbReference>
<name>A0A5M6IPJ4_9PROT</name>
<dbReference type="PANTHER" id="PTHR43304:SF1">
    <property type="entry name" value="PAC DOMAIN-CONTAINING PROTEIN"/>
    <property type="match status" value="1"/>
</dbReference>
<dbReference type="SUPFAM" id="SSF55874">
    <property type="entry name" value="ATPase domain of HSP90 chaperone/DNA topoisomerase II/histidine kinase"/>
    <property type="match status" value="1"/>
</dbReference>
<feature type="domain" description="PAS" evidence="19">
    <location>
        <begin position="722"/>
        <end position="800"/>
    </location>
</feature>
<feature type="domain" description="HAMP" evidence="21">
    <location>
        <begin position="303"/>
        <end position="352"/>
    </location>
</feature>
<dbReference type="NCBIfam" id="TIGR00229">
    <property type="entry name" value="sensory_box"/>
    <property type="match status" value="4"/>
</dbReference>
<dbReference type="SMART" id="SM00086">
    <property type="entry name" value="PAC"/>
    <property type="match status" value="4"/>
</dbReference>
<feature type="domain" description="Response regulatory" evidence="18">
    <location>
        <begin position="1263"/>
        <end position="1376"/>
    </location>
</feature>
<dbReference type="InterPro" id="IPR004358">
    <property type="entry name" value="Sig_transdc_His_kin-like_C"/>
</dbReference>
<feature type="domain" description="PAC" evidence="20">
    <location>
        <begin position="669"/>
        <end position="721"/>
    </location>
</feature>
<dbReference type="InterPro" id="IPR000014">
    <property type="entry name" value="PAS"/>
</dbReference>
<dbReference type="CDD" id="cd12914">
    <property type="entry name" value="PDC1_DGC_like"/>
    <property type="match status" value="1"/>
</dbReference>
<dbReference type="GO" id="GO:0006355">
    <property type="term" value="P:regulation of DNA-templated transcription"/>
    <property type="evidence" value="ECO:0007669"/>
    <property type="project" value="InterPro"/>
</dbReference>
<protein>
    <recommendedName>
        <fullName evidence="3">histidine kinase</fullName>
        <ecNumber evidence="3">2.7.13.3</ecNumber>
    </recommendedName>
</protein>
<feature type="domain" description="PAC" evidence="20">
    <location>
        <begin position="803"/>
        <end position="856"/>
    </location>
</feature>
<feature type="transmembrane region" description="Helical" evidence="16">
    <location>
        <begin position="279"/>
        <end position="302"/>
    </location>
</feature>
<evidence type="ECO:0000256" key="6">
    <source>
        <dbReference type="ARBA" id="ARBA00022679"/>
    </source>
</evidence>
<dbReference type="SMART" id="SM00448">
    <property type="entry name" value="REC"/>
    <property type="match status" value="1"/>
</dbReference>
<accession>A0A5M6IPJ4</accession>
<evidence type="ECO:0000256" key="10">
    <source>
        <dbReference type="ARBA" id="ARBA00022840"/>
    </source>
</evidence>
<dbReference type="GO" id="GO:0000155">
    <property type="term" value="F:phosphorelay sensor kinase activity"/>
    <property type="evidence" value="ECO:0007669"/>
    <property type="project" value="InterPro"/>
</dbReference>
<dbReference type="InterPro" id="IPR003661">
    <property type="entry name" value="HisK_dim/P_dom"/>
</dbReference>
<dbReference type="InterPro" id="IPR005467">
    <property type="entry name" value="His_kinase_dom"/>
</dbReference>
<keyword evidence="7 16" id="KW-0812">Transmembrane</keyword>
<dbReference type="SUPFAM" id="SSF52172">
    <property type="entry name" value="CheY-like"/>
    <property type="match status" value="1"/>
</dbReference>
<dbReference type="Proteomes" id="UP000325255">
    <property type="component" value="Unassembled WGS sequence"/>
</dbReference>
<dbReference type="SUPFAM" id="SSF47384">
    <property type="entry name" value="Homodimeric domain of signal transducing histidine kinase"/>
    <property type="match status" value="1"/>
</dbReference>
<dbReference type="InterPro" id="IPR013656">
    <property type="entry name" value="PAS_4"/>
</dbReference>
<dbReference type="InterPro" id="IPR013767">
    <property type="entry name" value="PAS_fold"/>
</dbReference>
<evidence type="ECO:0000256" key="11">
    <source>
        <dbReference type="ARBA" id="ARBA00022989"/>
    </source>
</evidence>
<dbReference type="SUPFAM" id="SSF103190">
    <property type="entry name" value="Sensory domain-like"/>
    <property type="match status" value="1"/>
</dbReference>
<evidence type="ECO:0000313" key="22">
    <source>
        <dbReference type="EMBL" id="KAA5609819.1"/>
    </source>
</evidence>
<dbReference type="EMBL" id="VWPK01000043">
    <property type="protein sequence ID" value="KAA5609819.1"/>
    <property type="molecule type" value="Genomic_DNA"/>
</dbReference>
<dbReference type="InterPro" id="IPR036890">
    <property type="entry name" value="HATPase_C_sf"/>
</dbReference>
<dbReference type="Gene3D" id="3.30.565.10">
    <property type="entry name" value="Histidine kinase-like ATPase, C-terminal domain"/>
    <property type="match status" value="1"/>
</dbReference>
<organism evidence="22 23">
    <name type="scientific">Rhodovastum atsumiense</name>
    <dbReference type="NCBI Taxonomy" id="504468"/>
    <lineage>
        <taxon>Bacteria</taxon>
        <taxon>Pseudomonadati</taxon>
        <taxon>Pseudomonadota</taxon>
        <taxon>Alphaproteobacteria</taxon>
        <taxon>Acetobacterales</taxon>
        <taxon>Acetobacteraceae</taxon>
        <taxon>Rhodovastum</taxon>
    </lineage>
</organism>
<dbReference type="Pfam" id="PF00512">
    <property type="entry name" value="HisKA"/>
    <property type="match status" value="1"/>
</dbReference>
<comment type="subcellular location">
    <subcellularLocation>
        <location evidence="2">Cell membrane</location>
        <topology evidence="2">Multi-pass membrane protein</topology>
    </subcellularLocation>
</comment>
<dbReference type="PANTHER" id="PTHR43304">
    <property type="entry name" value="PHYTOCHROME-LIKE PROTEIN CPH1"/>
    <property type="match status" value="1"/>
</dbReference>
<evidence type="ECO:0000259" key="19">
    <source>
        <dbReference type="PROSITE" id="PS50112"/>
    </source>
</evidence>
<evidence type="ECO:0000256" key="15">
    <source>
        <dbReference type="SAM" id="Coils"/>
    </source>
</evidence>
<evidence type="ECO:0000256" key="7">
    <source>
        <dbReference type="ARBA" id="ARBA00022692"/>
    </source>
</evidence>
<dbReference type="InterPro" id="IPR033479">
    <property type="entry name" value="dCache_1"/>
</dbReference>
<dbReference type="PROSITE" id="PS50109">
    <property type="entry name" value="HIS_KIN"/>
    <property type="match status" value="1"/>
</dbReference>
<evidence type="ECO:0000256" key="12">
    <source>
        <dbReference type="ARBA" id="ARBA00023012"/>
    </source>
</evidence>
<dbReference type="PRINTS" id="PR00344">
    <property type="entry name" value="BCTRLSENSOR"/>
</dbReference>
<feature type="domain" description="PAS" evidence="19">
    <location>
        <begin position="596"/>
        <end position="666"/>
    </location>
</feature>
<dbReference type="GO" id="GO:0005886">
    <property type="term" value="C:plasma membrane"/>
    <property type="evidence" value="ECO:0007669"/>
    <property type="project" value="UniProtKB-SubCell"/>
</dbReference>
<dbReference type="Gene3D" id="3.30.450.20">
    <property type="entry name" value="PAS domain"/>
    <property type="match status" value="7"/>
</dbReference>
<evidence type="ECO:0000256" key="8">
    <source>
        <dbReference type="ARBA" id="ARBA00022741"/>
    </source>
</evidence>
<feature type="coiled-coil region" evidence="15">
    <location>
        <begin position="973"/>
        <end position="1004"/>
    </location>
</feature>
<dbReference type="Gene3D" id="1.10.287.130">
    <property type="match status" value="1"/>
</dbReference>
<keyword evidence="13 16" id="KW-0472">Membrane</keyword>
<dbReference type="RefSeq" id="WP_150043085.1">
    <property type="nucleotide sequence ID" value="NZ_OW485601.1"/>
</dbReference>
<gene>
    <name evidence="22" type="ORF">F1189_22270</name>
</gene>
<dbReference type="InterPro" id="IPR011006">
    <property type="entry name" value="CheY-like_superfamily"/>
</dbReference>
<evidence type="ECO:0000256" key="13">
    <source>
        <dbReference type="ARBA" id="ARBA00023136"/>
    </source>
</evidence>
<proteinExistence type="predicted"/>
<dbReference type="EC" id="2.7.13.3" evidence="3"/>
<dbReference type="InterPro" id="IPR003660">
    <property type="entry name" value="HAMP_dom"/>
</dbReference>
<evidence type="ECO:0000259" key="20">
    <source>
        <dbReference type="PROSITE" id="PS50113"/>
    </source>
</evidence>
<dbReference type="GO" id="GO:0005524">
    <property type="term" value="F:ATP binding"/>
    <property type="evidence" value="ECO:0007669"/>
    <property type="project" value="UniProtKB-KW"/>
</dbReference>
<dbReference type="SMART" id="SM00091">
    <property type="entry name" value="PAS"/>
    <property type="match status" value="5"/>
</dbReference>
<evidence type="ECO:0000313" key="23">
    <source>
        <dbReference type="Proteomes" id="UP000325255"/>
    </source>
</evidence>
<dbReference type="InterPro" id="IPR001789">
    <property type="entry name" value="Sig_transdc_resp-reg_receiver"/>
</dbReference>
<dbReference type="Pfam" id="PF02743">
    <property type="entry name" value="dCache_1"/>
    <property type="match status" value="1"/>
</dbReference>
<evidence type="ECO:0000256" key="2">
    <source>
        <dbReference type="ARBA" id="ARBA00004651"/>
    </source>
</evidence>
<dbReference type="SUPFAM" id="SSF55785">
    <property type="entry name" value="PYP-like sensor domain (PAS domain)"/>
    <property type="match status" value="5"/>
</dbReference>
<dbReference type="SMART" id="SM00387">
    <property type="entry name" value="HATPase_c"/>
    <property type="match status" value="1"/>
</dbReference>
<dbReference type="FunFam" id="3.30.450.20:FF:000099">
    <property type="entry name" value="Sensory box sensor histidine kinase"/>
    <property type="match status" value="1"/>
</dbReference>
<dbReference type="SMART" id="SM00304">
    <property type="entry name" value="HAMP"/>
    <property type="match status" value="1"/>
</dbReference>
<feature type="modified residue" description="4-aspartylphosphate" evidence="14">
    <location>
        <position position="1313"/>
    </location>
</feature>
<keyword evidence="23" id="KW-1185">Reference proteome</keyword>
<dbReference type="SUPFAM" id="SSF158472">
    <property type="entry name" value="HAMP domain-like"/>
    <property type="match status" value="1"/>
</dbReference>
<evidence type="ECO:0000259" key="18">
    <source>
        <dbReference type="PROSITE" id="PS50110"/>
    </source>
</evidence>
<evidence type="ECO:0000256" key="14">
    <source>
        <dbReference type="PROSITE-ProRule" id="PRU00169"/>
    </source>
</evidence>
<dbReference type="Gene3D" id="3.40.50.2300">
    <property type="match status" value="1"/>
</dbReference>
<evidence type="ECO:0000256" key="3">
    <source>
        <dbReference type="ARBA" id="ARBA00012438"/>
    </source>
</evidence>
<evidence type="ECO:0000259" key="17">
    <source>
        <dbReference type="PROSITE" id="PS50109"/>
    </source>
</evidence>
<evidence type="ECO:0000259" key="21">
    <source>
        <dbReference type="PROSITE" id="PS50885"/>
    </source>
</evidence>
<comment type="caution">
    <text evidence="22">The sequence shown here is derived from an EMBL/GenBank/DDBJ whole genome shotgun (WGS) entry which is preliminary data.</text>
</comment>
<keyword evidence="6" id="KW-0808">Transferase</keyword>
<evidence type="ECO:0000256" key="16">
    <source>
        <dbReference type="SAM" id="Phobius"/>
    </source>
</evidence>
<dbReference type="PROSITE" id="PS50113">
    <property type="entry name" value="PAC"/>
    <property type="match status" value="3"/>
</dbReference>
<evidence type="ECO:0000256" key="5">
    <source>
        <dbReference type="ARBA" id="ARBA00022553"/>
    </source>
</evidence>
<dbReference type="CDD" id="cd18774">
    <property type="entry name" value="PDC2_HK_sensor"/>
    <property type="match status" value="1"/>
</dbReference>
<keyword evidence="12" id="KW-0902">Two-component regulatory system</keyword>
<comment type="catalytic activity">
    <reaction evidence="1">
        <text>ATP + protein L-histidine = ADP + protein N-phospho-L-histidine.</text>
        <dbReference type="EC" id="2.7.13.3"/>
    </reaction>
</comment>
<feature type="domain" description="PAS" evidence="19">
    <location>
        <begin position="467"/>
        <end position="513"/>
    </location>
</feature>